<evidence type="ECO:0000256" key="1">
    <source>
        <dbReference type="ARBA" id="ARBA00008506"/>
    </source>
</evidence>
<keyword evidence="11" id="KW-1185">Reference proteome</keyword>
<evidence type="ECO:0000259" key="7">
    <source>
        <dbReference type="SMART" id="SM00269"/>
    </source>
</evidence>
<gene>
    <name evidence="8" type="ordered locus">MTR_7g077230</name>
    <name evidence="9" type="ORF">MtrunA17_Chr7g0247491</name>
</gene>
<reference evidence="10" key="3">
    <citation type="submission" date="2015-04" db="UniProtKB">
        <authorList>
            <consortium name="EnsemblPlants"/>
        </authorList>
    </citation>
    <scope>IDENTIFICATION</scope>
    <source>
        <strain evidence="10">cv. Jemalong A17</strain>
    </source>
</reference>
<dbReference type="EMBL" id="PSQE01000007">
    <property type="protein sequence ID" value="RHN46933.1"/>
    <property type="molecule type" value="Genomic_DNA"/>
</dbReference>
<dbReference type="InterPro" id="IPR000877">
    <property type="entry name" value="Prot_inh_BBI"/>
</dbReference>
<name>G7L4K7_MEDTR</name>
<dbReference type="GO" id="GO:0004867">
    <property type="term" value="F:serine-type endopeptidase inhibitor activity"/>
    <property type="evidence" value="ECO:0007669"/>
    <property type="project" value="UniProtKB-KW"/>
</dbReference>
<dbReference type="InterPro" id="IPR035995">
    <property type="entry name" value="Bowman-Birk_prot_inh"/>
</dbReference>
<evidence type="ECO:0000256" key="4">
    <source>
        <dbReference type="ARBA" id="ARBA00023157"/>
    </source>
</evidence>
<dbReference type="Pfam" id="PF00228">
    <property type="entry name" value="Bowman-Birk_leg"/>
    <property type="match status" value="1"/>
</dbReference>
<dbReference type="Gene3D" id="2.10.69.10">
    <property type="entry name" value="Cysteine Protease (Bromelain) Inhibitor, subunit H"/>
    <property type="match status" value="1"/>
</dbReference>
<feature type="signal peptide" evidence="6">
    <location>
        <begin position="1"/>
        <end position="19"/>
    </location>
</feature>
<evidence type="ECO:0000313" key="10">
    <source>
        <dbReference type="EnsemblPlants" id="AES80155"/>
    </source>
</evidence>
<sequence length="94" mass="10248">MKLSFLLFLLGFIAIVVDAGLDPTTFITQEQNNEGCCNDCECSSLTFPPCRCNDATGRSCHPGCDNCVCDSGLPPTCRCEDYIYSCNKCTNSNQ</sequence>
<dbReference type="HOGENOM" id="CLU_156136_0_0_1"/>
<feature type="domain" description="Bowman-Birk serine protease inhibitors family" evidence="7">
    <location>
        <begin position="36"/>
        <end position="89"/>
    </location>
</feature>
<evidence type="ECO:0000256" key="6">
    <source>
        <dbReference type="SAM" id="SignalP"/>
    </source>
</evidence>
<dbReference type="Gramene" id="rna41470">
    <property type="protein sequence ID" value="RHN46933.1"/>
    <property type="gene ID" value="gene41470"/>
</dbReference>
<dbReference type="Proteomes" id="UP000002051">
    <property type="component" value="Unassembled WGS sequence"/>
</dbReference>
<protein>
    <submittedName>
        <fullName evidence="8">Bowman birk trypsin inhibitor</fullName>
    </submittedName>
</protein>
<feature type="chain" id="PRO_5014574046" evidence="6">
    <location>
        <begin position="20"/>
        <end position="94"/>
    </location>
</feature>
<dbReference type="PaxDb" id="3880-AES80155"/>
<reference evidence="12" key="4">
    <citation type="journal article" date="2018" name="Nat. Plants">
        <title>Whole-genome landscape of Medicago truncatula symbiotic genes.</title>
        <authorList>
            <person name="Pecrix Y."/>
            <person name="Staton S.E."/>
            <person name="Sallet E."/>
            <person name="Lelandais-Briere C."/>
            <person name="Moreau S."/>
            <person name="Carrere S."/>
            <person name="Blein T."/>
            <person name="Jardinaud M.F."/>
            <person name="Latrasse D."/>
            <person name="Zouine M."/>
            <person name="Zahm M."/>
            <person name="Kreplak J."/>
            <person name="Mayjonade B."/>
            <person name="Satge C."/>
            <person name="Perez M."/>
            <person name="Cauet S."/>
            <person name="Marande W."/>
            <person name="Chantry-Darmon C."/>
            <person name="Lopez-Roques C."/>
            <person name="Bouchez O."/>
            <person name="Berard A."/>
            <person name="Debelle F."/>
            <person name="Munos S."/>
            <person name="Bendahmane A."/>
            <person name="Berges H."/>
            <person name="Niebel A."/>
            <person name="Buitink J."/>
            <person name="Frugier F."/>
            <person name="Benhamed M."/>
            <person name="Crespi M."/>
            <person name="Gouzy J."/>
            <person name="Gamas P."/>
        </authorList>
    </citation>
    <scope>NUCLEOTIDE SEQUENCE [LARGE SCALE GENOMIC DNA]</scope>
    <source>
        <strain evidence="12">cv. Jemalong A17</strain>
    </source>
</reference>
<organism evidence="8 11">
    <name type="scientific">Medicago truncatula</name>
    <name type="common">Barrel medic</name>
    <name type="synonym">Medicago tribuloides</name>
    <dbReference type="NCBI Taxonomy" id="3880"/>
    <lineage>
        <taxon>Eukaryota</taxon>
        <taxon>Viridiplantae</taxon>
        <taxon>Streptophyta</taxon>
        <taxon>Embryophyta</taxon>
        <taxon>Tracheophyta</taxon>
        <taxon>Spermatophyta</taxon>
        <taxon>Magnoliopsida</taxon>
        <taxon>eudicotyledons</taxon>
        <taxon>Gunneridae</taxon>
        <taxon>Pentapetalae</taxon>
        <taxon>rosids</taxon>
        <taxon>fabids</taxon>
        <taxon>Fabales</taxon>
        <taxon>Fabaceae</taxon>
        <taxon>Papilionoideae</taxon>
        <taxon>50 kb inversion clade</taxon>
        <taxon>NPAAA clade</taxon>
        <taxon>Hologalegina</taxon>
        <taxon>IRL clade</taxon>
        <taxon>Trifolieae</taxon>
        <taxon>Medicago</taxon>
    </lineage>
</organism>
<keyword evidence="2 5" id="KW-0646">Protease inhibitor</keyword>
<accession>G7L4K7</accession>
<dbReference type="AlphaFoldDB" id="G7L4K7"/>
<evidence type="ECO:0000256" key="2">
    <source>
        <dbReference type="ARBA" id="ARBA00022690"/>
    </source>
</evidence>
<keyword evidence="6" id="KW-0732">Signal</keyword>
<keyword evidence="3 5" id="KW-0722">Serine protease inhibitor</keyword>
<evidence type="ECO:0000313" key="11">
    <source>
        <dbReference type="Proteomes" id="UP000002051"/>
    </source>
</evidence>
<keyword evidence="4" id="KW-1015">Disulfide bond</keyword>
<dbReference type="EnsemblPlants" id="AES80155">
    <property type="protein sequence ID" value="AES80155"/>
    <property type="gene ID" value="MTR_7g077230"/>
</dbReference>
<comment type="similarity">
    <text evidence="1 5">Belongs to the Bowman-Birk serine protease inhibitor family.</text>
</comment>
<dbReference type="Proteomes" id="UP000265566">
    <property type="component" value="Chromosome 7"/>
</dbReference>
<reference evidence="9" key="5">
    <citation type="journal article" date="2018" name="Nat. Plants">
        <title>Whole-genome landscape of Medicago truncatula symbiotic genes.</title>
        <authorList>
            <person name="Pecrix Y."/>
            <person name="Gamas P."/>
            <person name="Carrere S."/>
        </authorList>
    </citation>
    <scope>NUCLEOTIDE SEQUENCE</scope>
    <source>
        <tissue evidence="9">Leaves</tissue>
    </source>
</reference>
<dbReference type="SUPFAM" id="SSF57247">
    <property type="entry name" value="Bowman-Birk inhibitor, BBI"/>
    <property type="match status" value="1"/>
</dbReference>
<evidence type="ECO:0000256" key="5">
    <source>
        <dbReference type="RuleBase" id="RU003856"/>
    </source>
</evidence>
<proteinExistence type="inferred from homology"/>
<evidence type="ECO:0000313" key="8">
    <source>
        <dbReference type="EMBL" id="AES80155.1"/>
    </source>
</evidence>
<dbReference type="SMART" id="SM00269">
    <property type="entry name" value="BowB"/>
    <property type="match status" value="1"/>
</dbReference>
<evidence type="ECO:0000313" key="12">
    <source>
        <dbReference type="Proteomes" id="UP000265566"/>
    </source>
</evidence>
<dbReference type="EMBL" id="CM001223">
    <property type="protein sequence ID" value="AES80155.1"/>
    <property type="molecule type" value="Genomic_DNA"/>
</dbReference>
<dbReference type="GO" id="GO:0005576">
    <property type="term" value="C:extracellular region"/>
    <property type="evidence" value="ECO:0007669"/>
    <property type="project" value="InterPro"/>
</dbReference>
<evidence type="ECO:0000313" key="9">
    <source>
        <dbReference type="EMBL" id="RHN46933.1"/>
    </source>
</evidence>
<reference evidence="8 11" key="2">
    <citation type="journal article" date="2014" name="BMC Genomics">
        <title>An improved genome release (version Mt4.0) for the model legume Medicago truncatula.</title>
        <authorList>
            <person name="Tang H."/>
            <person name="Krishnakumar V."/>
            <person name="Bidwell S."/>
            <person name="Rosen B."/>
            <person name="Chan A."/>
            <person name="Zhou S."/>
            <person name="Gentzbittel L."/>
            <person name="Childs K.L."/>
            <person name="Yandell M."/>
            <person name="Gundlach H."/>
            <person name="Mayer K.F."/>
            <person name="Schwartz D.C."/>
            <person name="Town C.D."/>
        </authorList>
    </citation>
    <scope>GENOME REANNOTATION</scope>
    <source>
        <strain evidence="10 11">cv. Jemalong A17</strain>
    </source>
</reference>
<reference evidence="8 11" key="1">
    <citation type="journal article" date="2011" name="Nature">
        <title>The Medicago genome provides insight into the evolution of rhizobial symbioses.</title>
        <authorList>
            <person name="Young N.D."/>
            <person name="Debelle F."/>
            <person name="Oldroyd G.E."/>
            <person name="Geurts R."/>
            <person name="Cannon S.B."/>
            <person name="Udvardi M.K."/>
            <person name="Benedito V.A."/>
            <person name="Mayer K.F."/>
            <person name="Gouzy J."/>
            <person name="Schoof H."/>
            <person name="Van de Peer Y."/>
            <person name="Proost S."/>
            <person name="Cook D.R."/>
            <person name="Meyers B.C."/>
            <person name="Spannagl M."/>
            <person name="Cheung F."/>
            <person name="De Mita S."/>
            <person name="Krishnakumar V."/>
            <person name="Gundlach H."/>
            <person name="Zhou S."/>
            <person name="Mudge J."/>
            <person name="Bharti A.K."/>
            <person name="Murray J.D."/>
            <person name="Naoumkina M.A."/>
            <person name="Rosen B."/>
            <person name="Silverstein K.A."/>
            <person name="Tang H."/>
            <person name="Rombauts S."/>
            <person name="Zhao P.X."/>
            <person name="Zhou P."/>
            <person name="Barbe V."/>
            <person name="Bardou P."/>
            <person name="Bechner M."/>
            <person name="Bellec A."/>
            <person name="Berger A."/>
            <person name="Berges H."/>
            <person name="Bidwell S."/>
            <person name="Bisseling T."/>
            <person name="Choisne N."/>
            <person name="Couloux A."/>
            <person name="Denny R."/>
            <person name="Deshpande S."/>
            <person name="Dai X."/>
            <person name="Doyle J.J."/>
            <person name="Dudez A.M."/>
            <person name="Farmer A.D."/>
            <person name="Fouteau S."/>
            <person name="Franken C."/>
            <person name="Gibelin C."/>
            <person name="Gish J."/>
            <person name="Goldstein S."/>
            <person name="Gonzalez A.J."/>
            <person name="Green P.J."/>
            <person name="Hallab A."/>
            <person name="Hartog M."/>
            <person name="Hua A."/>
            <person name="Humphray S.J."/>
            <person name="Jeong D.H."/>
            <person name="Jing Y."/>
            <person name="Jocker A."/>
            <person name="Kenton S.M."/>
            <person name="Kim D.J."/>
            <person name="Klee K."/>
            <person name="Lai H."/>
            <person name="Lang C."/>
            <person name="Lin S."/>
            <person name="Macmil S.L."/>
            <person name="Magdelenat G."/>
            <person name="Matthews L."/>
            <person name="McCorrison J."/>
            <person name="Monaghan E.L."/>
            <person name="Mun J.H."/>
            <person name="Najar F.Z."/>
            <person name="Nicholson C."/>
            <person name="Noirot C."/>
            <person name="O'Bleness M."/>
            <person name="Paule C.R."/>
            <person name="Poulain J."/>
            <person name="Prion F."/>
            <person name="Qin B."/>
            <person name="Qu C."/>
            <person name="Retzel E.F."/>
            <person name="Riddle C."/>
            <person name="Sallet E."/>
            <person name="Samain S."/>
            <person name="Samson N."/>
            <person name="Sanders I."/>
            <person name="Saurat O."/>
            <person name="Scarpelli C."/>
            <person name="Schiex T."/>
            <person name="Segurens B."/>
            <person name="Severin A.J."/>
            <person name="Sherrier D.J."/>
            <person name="Shi R."/>
            <person name="Sims S."/>
            <person name="Singer S.R."/>
            <person name="Sinharoy S."/>
            <person name="Sterck L."/>
            <person name="Viollet A."/>
            <person name="Wang B.B."/>
            <person name="Wang K."/>
            <person name="Wang M."/>
            <person name="Wang X."/>
            <person name="Warfsmann J."/>
            <person name="Weissenbach J."/>
            <person name="White D.D."/>
            <person name="White J.D."/>
            <person name="Wiley G.B."/>
            <person name="Wincker P."/>
            <person name="Xing Y."/>
            <person name="Yang L."/>
            <person name="Yao Z."/>
            <person name="Ying F."/>
            <person name="Zhai J."/>
            <person name="Zhou L."/>
            <person name="Zuber A."/>
            <person name="Denarie J."/>
            <person name="Dixon R.A."/>
            <person name="May G.D."/>
            <person name="Schwartz D.C."/>
            <person name="Rogers J."/>
            <person name="Quetier F."/>
            <person name="Town C.D."/>
            <person name="Roe B.A."/>
        </authorList>
    </citation>
    <scope>NUCLEOTIDE SEQUENCE [LARGE SCALE GENOMIC DNA]</scope>
    <source>
        <strain evidence="8">A17</strain>
        <strain evidence="10 11">cv. Jemalong A17</strain>
    </source>
</reference>
<evidence type="ECO:0000256" key="3">
    <source>
        <dbReference type="ARBA" id="ARBA00022900"/>
    </source>
</evidence>